<dbReference type="InterPro" id="IPR014886">
    <property type="entry name" value="La_xRRM"/>
</dbReference>
<dbReference type="PROSITE" id="PS50102">
    <property type="entry name" value="RRM"/>
    <property type="match status" value="1"/>
</dbReference>
<dbReference type="PROSITE" id="PS51939">
    <property type="entry name" value="XRRM"/>
    <property type="match status" value="1"/>
</dbReference>
<dbReference type="SUPFAM" id="SSF46785">
    <property type="entry name" value="Winged helix' DNA-binding domain"/>
    <property type="match status" value="1"/>
</dbReference>
<dbReference type="SUPFAM" id="SSF54928">
    <property type="entry name" value="RNA-binding domain, RBD"/>
    <property type="match status" value="1"/>
</dbReference>
<dbReference type="SMART" id="SM00360">
    <property type="entry name" value="RRM"/>
    <property type="match status" value="1"/>
</dbReference>
<dbReference type="PANTHER" id="PTHR22792:SF166">
    <property type="entry name" value="LUPUS LA PROTEIN HOMOLOG"/>
    <property type="match status" value="1"/>
</dbReference>
<dbReference type="Pfam" id="PF08777">
    <property type="entry name" value="RRM_3"/>
    <property type="match status" value="1"/>
</dbReference>
<evidence type="ECO:0000256" key="1">
    <source>
        <dbReference type="ARBA" id="ARBA00004123"/>
    </source>
</evidence>
<feature type="domain" description="HTH La-type RNA-binding" evidence="7">
    <location>
        <begin position="64"/>
        <end position="156"/>
    </location>
</feature>
<dbReference type="InterPro" id="IPR000504">
    <property type="entry name" value="RRM_dom"/>
</dbReference>
<feature type="compositionally biased region" description="Basic residues" evidence="5">
    <location>
        <begin position="378"/>
        <end position="404"/>
    </location>
</feature>
<dbReference type="InterPro" id="IPR002344">
    <property type="entry name" value="Lupus_La"/>
</dbReference>
<evidence type="ECO:0000256" key="4">
    <source>
        <dbReference type="PROSITE-ProRule" id="PRU00332"/>
    </source>
</evidence>
<name>A0ABN8IV31_9NEOP</name>
<evidence type="ECO:0000259" key="6">
    <source>
        <dbReference type="PROSITE" id="PS50102"/>
    </source>
</evidence>
<dbReference type="PROSITE" id="PS50961">
    <property type="entry name" value="HTH_LA"/>
    <property type="match status" value="1"/>
</dbReference>
<dbReference type="Proteomes" id="UP000837857">
    <property type="component" value="Chromosome 4"/>
</dbReference>
<keyword evidence="2 4" id="KW-0694">RNA-binding</keyword>
<evidence type="ECO:0000313" key="10">
    <source>
        <dbReference type="Proteomes" id="UP000837857"/>
    </source>
</evidence>
<organism evidence="9 10">
    <name type="scientific">Iphiclides podalirius</name>
    <name type="common">scarce swallowtail</name>
    <dbReference type="NCBI Taxonomy" id="110791"/>
    <lineage>
        <taxon>Eukaryota</taxon>
        <taxon>Metazoa</taxon>
        <taxon>Ecdysozoa</taxon>
        <taxon>Arthropoda</taxon>
        <taxon>Hexapoda</taxon>
        <taxon>Insecta</taxon>
        <taxon>Pterygota</taxon>
        <taxon>Neoptera</taxon>
        <taxon>Endopterygota</taxon>
        <taxon>Lepidoptera</taxon>
        <taxon>Glossata</taxon>
        <taxon>Ditrysia</taxon>
        <taxon>Papilionoidea</taxon>
        <taxon>Papilionidae</taxon>
        <taxon>Papilioninae</taxon>
        <taxon>Iphiclides</taxon>
    </lineage>
</organism>
<evidence type="ECO:0008006" key="11">
    <source>
        <dbReference type="Google" id="ProtNLM"/>
    </source>
</evidence>
<feature type="region of interest" description="Disordered" evidence="5">
    <location>
        <begin position="47"/>
        <end position="69"/>
    </location>
</feature>
<protein>
    <recommendedName>
        <fullName evidence="11">La protein homolog</fullName>
    </recommendedName>
</protein>
<dbReference type="InterPro" id="IPR006630">
    <property type="entry name" value="La_HTH"/>
</dbReference>
<comment type="subcellular location">
    <subcellularLocation>
        <location evidence="1">Nucleus</location>
    </subcellularLocation>
</comment>
<evidence type="ECO:0000259" key="7">
    <source>
        <dbReference type="PROSITE" id="PS50961"/>
    </source>
</evidence>
<dbReference type="InterPro" id="IPR035979">
    <property type="entry name" value="RBD_domain_sf"/>
</dbReference>
<dbReference type="InterPro" id="IPR012677">
    <property type="entry name" value="Nucleotide-bd_a/b_plait_sf"/>
</dbReference>
<dbReference type="InterPro" id="IPR036390">
    <property type="entry name" value="WH_DNA-bd_sf"/>
</dbReference>
<dbReference type="PANTHER" id="PTHR22792">
    <property type="entry name" value="LUPUS LA PROTEIN-RELATED"/>
    <property type="match status" value="1"/>
</dbReference>
<dbReference type="CDD" id="cd08028">
    <property type="entry name" value="LARP_3"/>
    <property type="match status" value="1"/>
</dbReference>
<feature type="non-terminal residue" evidence="9">
    <location>
        <position position="1"/>
    </location>
</feature>
<dbReference type="Gene3D" id="3.30.70.330">
    <property type="match status" value="2"/>
</dbReference>
<dbReference type="SMART" id="SM00715">
    <property type="entry name" value="LA"/>
    <property type="match status" value="1"/>
</dbReference>
<evidence type="ECO:0000313" key="9">
    <source>
        <dbReference type="EMBL" id="CAH2066011.1"/>
    </source>
</evidence>
<evidence type="ECO:0000256" key="3">
    <source>
        <dbReference type="ARBA" id="ARBA00023242"/>
    </source>
</evidence>
<accession>A0ABN8IV31</accession>
<dbReference type="InterPro" id="IPR045180">
    <property type="entry name" value="La_dom_prot"/>
</dbReference>
<dbReference type="InterPro" id="IPR036388">
    <property type="entry name" value="WH-like_DNA-bd_sf"/>
</dbReference>
<evidence type="ECO:0000256" key="5">
    <source>
        <dbReference type="SAM" id="MobiDB-lite"/>
    </source>
</evidence>
<proteinExistence type="predicted"/>
<sequence>MCEICENVKCISHNSNIKTCISLNKLLFYPFIRFFKFALTATMTEEKEVATENNDKENGKENNSEEETELDSSIIRQVEYYFGDVNLPRDKFLKEQVTLDDGWVPLDVLIKFNRLAKLSTDAEVIANALAKSTSGLLEISDDNKKVRRNPELPIPEMNEERRKELSSRTIYAKGFPKESTLDDLLKFFKEFDDVENIIMRRYQERQTKKRHFKGSVFVTFKTKEMAEKFISNKGLKYNDTELIVLWQDNYFQVKQEEHASKKEHKVKKNKQKETKDEKVEFKLPTGTVFHFAHGNEKMTRENIRDALAALGGEVAFISYQLGEPEGWVRLTKENAAKELSEKIPDGKLKIEDTEVVFRLLEGEEEKAYLDKTVEEMSKRRKNMKTFKQNKGKNGRGKQNRKRKQDQHDDAPAAKVKADS</sequence>
<dbReference type="Gene3D" id="1.10.10.10">
    <property type="entry name" value="Winged helix-like DNA-binding domain superfamily/Winged helix DNA-binding domain"/>
    <property type="match status" value="1"/>
</dbReference>
<keyword evidence="3" id="KW-0539">Nucleus</keyword>
<gene>
    <name evidence="9" type="ORF">IPOD504_LOCUS13236</name>
</gene>
<reference evidence="9" key="1">
    <citation type="submission" date="2022-03" db="EMBL/GenBank/DDBJ databases">
        <authorList>
            <person name="Martin H S."/>
        </authorList>
    </citation>
    <scope>NUCLEOTIDE SEQUENCE</scope>
</reference>
<evidence type="ECO:0000256" key="2">
    <source>
        <dbReference type="ARBA" id="ARBA00022884"/>
    </source>
</evidence>
<feature type="domain" description="XRRM" evidence="8">
    <location>
        <begin position="282"/>
        <end position="401"/>
    </location>
</feature>
<feature type="compositionally biased region" description="Basic and acidic residues" evidence="5">
    <location>
        <begin position="47"/>
        <end position="63"/>
    </location>
</feature>
<feature type="domain" description="RRM" evidence="6">
    <location>
        <begin position="168"/>
        <end position="258"/>
    </location>
</feature>
<feature type="compositionally biased region" description="Basic and acidic residues" evidence="5">
    <location>
        <begin position="405"/>
        <end position="419"/>
    </location>
</feature>
<evidence type="ECO:0000259" key="8">
    <source>
        <dbReference type="PROSITE" id="PS51939"/>
    </source>
</evidence>
<dbReference type="Pfam" id="PF00076">
    <property type="entry name" value="RRM_1"/>
    <property type="match status" value="1"/>
</dbReference>
<dbReference type="PRINTS" id="PR00302">
    <property type="entry name" value="LUPUSLA"/>
</dbReference>
<dbReference type="Pfam" id="PF05383">
    <property type="entry name" value="La"/>
    <property type="match status" value="1"/>
</dbReference>
<feature type="region of interest" description="Disordered" evidence="5">
    <location>
        <begin position="374"/>
        <end position="419"/>
    </location>
</feature>
<keyword evidence="10" id="KW-1185">Reference proteome</keyword>
<dbReference type="EMBL" id="OW152816">
    <property type="protein sequence ID" value="CAH2066011.1"/>
    <property type="molecule type" value="Genomic_DNA"/>
</dbReference>
<dbReference type="CDD" id="cd12291">
    <property type="entry name" value="RRM1_La"/>
    <property type="match status" value="1"/>
</dbReference>